<dbReference type="GO" id="GO:0005886">
    <property type="term" value="C:plasma membrane"/>
    <property type="evidence" value="ECO:0007669"/>
    <property type="project" value="InterPro"/>
</dbReference>
<comment type="similarity">
    <text evidence="1">Belongs to the band 7/mec-2 family.</text>
</comment>
<gene>
    <name evidence="4" type="ORF">DFH07DRAFT_368968</name>
</gene>
<feature type="domain" description="Band 7" evidence="3">
    <location>
        <begin position="162"/>
        <end position="319"/>
    </location>
</feature>
<keyword evidence="5" id="KW-1185">Reference proteome</keyword>
<dbReference type="PRINTS" id="PR00721">
    <property type="entry name" value="STOMATIN"/>
</dbReference>
<dbReference type="AlphaFoldDB" id="A0AAD7H8I7"/>
<dbReference type="Pfam" id="PF01145">
    <property type="entry name" value="Band_7"/>
    <property type="match status" value="1"/>
</dbReference>
<dbReference type="Proteomes" id="UP001215280">
    <property type="component" value="Unassembled WGS sequence"/>
</dbReference>
<dbReference type="EMBL" id="JARJLG010000358">
    <property type="protein sequence ID" value="KAJ7715020.1"/>
    <property type="molecule type" value="Genomic_DNA"/>
</dbReference>
<dbReference type="PANTHER" id="PTHR10264:SF19">
    <property type="entry name" value="AT06885P-RELATED"/>
    <property type="match status" value="1"/>
</dbReference>
<dbReference type="FunFam" id="3.30.479.30:FF:000004">
    <property type="entry name" value="Putative membrane protease family, stomatin"/>
    <property type="match status" value="1"/>
</dbReference>
<dbReference type="CDD" id="cd13437">
    <property type="entry name" value="SPFH_alloslipin"/>
    <property type="match status" value="1"/>
</dbReference>
<sequence length="424" mass="45295">MPNSACFEAVHAAAELVRFLSAFAYNAPELLCAFPLPLPLPQCRSKESTARTASPRRQSPPPPAGTSSTTMQQMVRSPHFRRLFSYERGAVTDEIPVLPRRTADPNKHIISVQPIKRAEMQPSYAQDLGLGEVTHGLYGSLLQGLGSVVGVCGMVPCCPFPNPFREVQQGSVGLVSRFGQFYKSVDPGLVQVNVCTESLKIVDVKIQISPIGRQSVITRDNVNVEIDSVIYFQICNPYRSAFGIGDLRQALIERAQTTLRHVVGARAVQSVVTEREAIAFEIAEIVGDVADKWGVAIEGILIKDIIFSAEVSASLSSAAQQKRLGESKVIAARAEVDSARLMRQAADILASPAAMQIRQLEALQAMAKSGNSKVIFVPMQLQSDVVGQLASGSGGGGSTFGASVQDGGEGAVTRAGLLNSMASM</sequence>
<proteinExistence type="inferred from homology"/>
<dbReference type="InterPro" id="IPR001107">
    <property type="entry name" value="Band_7"/>
</dbReference>
<dbReference type="InterPro" id="IPR036013">
    <property type="entry name" value="Band_7/SPFH_dom_sf"/>
</dbReference>
<dbReference type="SUPFAM" id="SSF117892">
    <property type="entry name" value="Band 7/SPFH domain"/>
    <property type="match status" value="1"/>
</dbReference>
<dbReference type="Gene3D" id="3.30.479.30">
    <property type="entry name" value="Band 7 domain"/>
    <property type="match status" value="1"/>
</dbReference>
<evidence type="ECO:0000259" key="3">
    <source>
        <dbReference type="SMART" id="SM00244"/>
    </source>
</evidence>
<dbReference type="GO" id="GO:0098552">
    <property type="term" value="C:side of membrane"/>
    <property type="evidence" value="ECO:0007669"/>
    <property type="project" value="UniProtKB-ARBA"/>
</dbReference>
<dbReference type="Gene3D" id="6.10.250.2090">
    <property type="match status" value="1"/>
</dbReference>
<name>A0AAD7H8I7_9AGAR</name>
<feature type="region of interest" description="Disordered" evidence="2">
    <location>
        <begin position="45"/>
        <end position="73"/>
    </location>
</feature>
<comment type="caution">
    <text evidence="4">The sequence shown here is derived from an EMBL/GenBank/DDBJ whole genome shotgun (WGS) entry which is preliminary data.</text>
</comment>
<evidence type="ECO:0000256" key="2">
    <source>
        <dbReference type="SAM" id="MobiDB-lite"/>
    </source>
</evidence>
<reference evidence="4" key="1">
    <citation type="submission" date="2023-03" db="EMBL/GenBank/DDBJ databases">
        <title>Massive genome expansion in bonnet fungi (Mycena s.s.) driven by repeated elements and novel gene families across ecological guilds.</title>
        <authorList>
            <consortium name="Lawrence Berkeley National Laboratory"/>
            <person name="Harder C.B."/>
            <person name="Miyauchi S."/>
            <person name="Viragh M."/>
            <person name="Kuo A."/>
            <person name="Thoen E."/>
            <person name="Andreopoulos B."/>
            <person name="Lu D."/>
            <person name="Skrede I."/>
            <person name="Drula E."/>
            <person name="Henrissat B."/>
            <person name="Morin E."/>
            <person name="Kohler A."/>
            <person name="Barry K."/>
            <person name="LaButti K."/>
            <person name="Morin E."/>
            <person name="Salamov A."/>
            <person name="Lipzen A."/>
            <person name="Mereny Z."/>
            <person name="Hegedus B."/>
            <person name="Baldrian P."/>
            <person name="Stursova M."/>
            <person name="Weitz H."/>
            <person name="Taylor A."/>
            <person name="Grigoriev I.V."/>
            <person name="Nagy L.G."/>
            <person name="Martin F."/>
            <person name="Kauserud H."/>
        </authorList>
    </citation>
    <scope>NUCLEOTIDE SEQUENCE</scope>
    <source>
        <strain evidence="4">CBHHK188m</strain>
    </source>
</reference>
<evidence type="ECO:0000256" key="1">
    <source>
        <dbReference type="ARBA" id="ARBA00008164"/>
    </source>
</evidence>
<dbReference type="SMART" id="SM00244">
    <property type="entry name" value="PHB"/>
    <property type="match status" value="1"/>
</dbReference>
<organism evidence="4 5">
    <name type="scientific">Mycena maculata</name>
    <dbReference type="NCBI Taxonomy" id="230809"/>
    <lineage>
        <taxon>Eukaryota</taxon>
        <taxon>Fungi</taxon>
        <taxon>Dikarya</taxon>
        <taxon>Basidiomycota</taxon>
        <taxon>Agaricomycotina</taxon>
        <taxon>Agaricomycetes</taxon>
        <taxon>Agaricomycetidae</taxon>
        <taxon>Agaricales</taxon>
        <taxon>Marasmiineae</taxon>
        <taxon>Mycenaceae</taxon>
        <taxon>Mycena</taxon>
    </lineage>
</organism>
<dbReference type="InterPro" id="IPR043202">
    <property type="entry name" value="Band-7_stomatin-like"/>
</dbReference>
<protein>
    <recommendedName>
        <fullName evidence="3">Band 7 domain-containing protein</fullName>
    </recommendedName>
</protein>
<accession>A0AAD7H8I7</accession>
<evidence type="ECO:0000313" key="5">
    <source>
        <dbReference type="Proteomes" id="UP001215280"/>
    </source>
</evidence>
<dbReference type="InterPro" id="IPR001972">
    <property type="entry name" value="Stomatin_HflK_fam"/>
</dbReference>
<dbReference type="PANTHER" id="PTHR10264">
    <property type="entry name" value="BAND 7 PROTEIN-RELATED"/>
    <property type="match status" value="1"/>
</dbReference>
<evidence type="ECO:0000313" key="4">
    <source>
        <dbReference type="EMBL" id="KAJ7715020.1"/>
    </source>
</evidence>